<sequence>MNKQQASGAKFYAEKSPGAESSTRVLRDKIRAVIGHLCSLKVPFAVWPIDPAGAGGILQGLPSAFGIAYDTYNTWQAWPYRG</sequence>
<name>A0A443ZQY0_9PSED</name>
<evidence type="ECO:0000313" key="3">
    <source>
        <dbReference type="Proteomes" id="UP000288983"/>
    </source>
</evidence>
<proteinExistence type="predicted"/>
<dbReference type="AlphaFoldDB" id="A0A443ZQY0"/>
<dbReference type="Proteomes" id="UP000288983">
    <property type="component" value="Unassembled WGS sequence"/>
</dbReference>
<gene>
    <name evidence="2" type="ORF">DM813_20215</name>
</gene>
<organism evidence="2 3">
    <name type="scientific">Pseudomonas alkylphenolica</name>
    <dbReference type="NCBI Taxonomy" id="237609"/>
    <lineage>
        <taxon>Bacteria</taxon>
        <taxon>Pseudomonadati</taxon>
        <taxon>Pseudomonadota</taxon>
        <taxon>Gammaproteobacteria</taxon>
        <taxon>Pseudomonadales</taxon>
        <taxon>Pseudomonadaceae</taxon>
        <taxon>Pseudomonas</taxon>
    </lineage>
</organism>
<reference evidence="2 3" key="1">
    <citation type="submission" date="2018-06" db="EMBL/GenBank/DDBJ databases">
        <title>Bacteria isolated from soil of Wuhan.</title>
        <authorList>
            <person name="Wei X."/>
            <person name="Chunhua H."/>
        </authorList>
    </citation>
    <scope>NUCLEOTIDE SEQUENCE [LARGE SCALE GENOMIC DNA]</scope>
    <source>
        <strain evidence="3">xwS2</strain>
    </source>
</reference>
<evidence type="ECO:0000313" key="2">
    <source>
        <dbReference type="EMBL" id="RWU21500.1"/>
    </source>
</evidence>
<accession>A0A443ZQY0</accession>
<dbReference type="RefSeq" id="WP_128325103.1">
    <property type="nucleotide sequence ID" value="NZ_QJRG01000047.1"/>
</dbReference>
<feature type="region of interest" description="Disordered" evidence="1">
    <location>
        <begin position="1"/>
        <end position="21"/>
    </location>
</feature>
<evidence type="ECO:0000256" key="1">
    <source>
        <dbReference type="SAM" id="MobiDB-lite"/>
    </source>
</evidence>
<protein>
    <submittedName>
        <fullName evidence="2">Uncharacterized protein</fullName>
    </submittedName>
</protein>
<comment type="caution">
    <text evidence="2">The sequence shown here is derived from an EMBL/GenBank/DDBJ whole genome shotgun (WGS) entry which is preliminary data.</text>
</comment>
<dbReference type="EMBL" id="QJRG01000047">
    <property type="protein sequence ID" value="RWU21500.1"/>
    <property type="molecule type" value="Genomic_DNA"/>
</dbReference>